<evidence type="ECO:0000256" key="4">
    <source>
        <dbReference type="ARBA" id="ARBA00022452"/>
    </source>
</evidence>
<keyword evidence="8" id="KW-0472">Membrane</keyword>
<dbReference type="GO" id="GO:0009279">
    <property type="term" value="C:cell outer membrane"/>
    <property type="evidence" value="ECO:0007669"/>
    <property type="project" value="UniProtKB-SubCell"/>
</dbReference>
<dbReference type="Pfam" id="PF21305">
    <property type="entry name" value="type_II_gspD_N0"/>
    <property type="match status" value="1"/>
</dbReference>
<dbReference type="InterPro" id="IPR049371">
    <property type="entry name" value="GspD-like_N0"/>
</dbReference>
<evidence type="ECO:0000256" key="9">
    <source>
        <dbReference type="ARBA" id="ARBA00023237"/>
    </source>
</evidence>
<feature type="region of interest" description="Disordered" evidence="11">
    <location>
        <begin position="369"/>
        <end position="481"/>
    </location>
</feature>
<dbReference type="InterPro" id="IPR004846">
    <property type="entry name" value="T2SS/T3SS_dom"/>
</dbReference>
<dbReference type="EMBL" id="CP019948">
    <property type="protein sequence ID" value="ARN82235.1"/>
    <property type="molecule type" value="Genomic_DNA"/>
</dbReference>
<evidence type="ECO:0000313" key="15">
    <source>
        <dbReference type="EMBL" id="ARN82235.1"/>
    </source>
</evidence>
<sequence length="834" mass="86175">MRSLCPGPTPNGLLVSRRLVNAFLAAVCLAAAGCQTTGEPPVAEWSVEPSNAPPDHSPMGGGAVSRGGAVTSARGGNAALVVPGSGRFIGRSQGLKGEAPDSGEDKVTLNLANLPIAQAVKVVLGDIMSVNYVIDPRLDGKITVHTTQPVSKTAALELFESALRVSGGAVVQAGGVYKIVPLDQAGAAGGNISTAAADATSVGESTRVIQLHYVAASEMRRLLEPMAIQGGIVSADDARHTITLRGSPQDLATLGDVIATFDIDTMRGMSFALVPVKSGDPDAIVEDLRKVFGADDKDGPMKGMVRFVSNKRLASVLVISAQPAYLSRAQTWIQRLDARAQGTEKQFFTYRVQNRPAKEMLQVLTSMFGSDSRSGSNTAPRFGQSSASSSSSGDDSGQSSSSSSTSSPLGALSASGPTGGGQIGGSASSGGASSGLGGASSGGLGSQPGGPNGAAGFFGAGVTNTSSDQGSKGPGTVSLGEDGRYKVGVDEAKNSLVVMATADDYNKMLHVIEALDVQPNQVFIEATIAEVALTDELHFGVAWFLQRGRSAAGFGGQAVTSTSTTSTTSTSTTSTVNTLLGNNNISGSNLIGVPLQSVFPGFSYAFTLGSAVAVINALNAITNVNILSTPSLTVLDNRQATLQVGQEIPVNTLQSVSAIGNTFNSQSYLNTGVILAITPHISESGRLMLDINQEVSNTVPGTGGNGNNPTIDQRKVKTQVSVTDGESLVLGGLVQDQRSKSANQIPVVGDIPIVGSAFKDKDDQITKTELIIMITPHVIRNQSEARQIAEEYKRKLLSVSTKAIARPHDIEQSTRRTLLDDTAVSPWIVDRVTR</sequence>
<comment type="similarity">
    <text evidence="2">Belongs to the bacterial secretin family. GSP D subfamily.</text>
</comment>
<dbReference type="InterPro" id="IPR038591">
    <property type="entry name" value="NolW-like_sf"/>
</dbReference>
<keyword evidence="4" id="KW-1134">Transmembrane beta strand</keyword>
<feature type="domain" description="NolW-like" evidence="13">
    <location>
        <begin position="206"/>
        <end position="265"/>
    </location>
</feature>
<feature type="compositionally biased region" description="Gly residues" evidence="11">
    <location>
        <begin position="417"/>
        <end position="459"/>
    </location>
</feature>
<dbReference type="KEGG" id="mbry:B1812_15355"/>
<evidence type="ECO:0000259" key="14">
    <source>
        <dbReference type="Pfam" id="PF21305"/>
    </source>
</evidence>
<keyword evidence="5" id="KW-0812">Transmembrane</keyword>
<comment type="subcellular location">
    <subcellularLocation>
        <location evidence="1 10">Cell outer membrane</location>
    </subcellularLocation>
</comment>
<gene>
    <name evidence="15" type="ORF">B1812_15355</name>
</gene>
<organism evidence="15 16">
    <name type="scientific">Methylocystis bryophila</name>
    <dbReference type="NCBI Taxonomy" id="655015"/>
    <lineage>
        <taxon>Bacteria</taxon>
        <taxon>Pseudomonadati</taxon>
        <taxon>Pseudomonadota</taxon>
        <taxon>Alphaproteobacteria</taxon>
        <taxon>Hyphomicrobiales</taxon>
        <taxon>Methylocystaceae</taxon>
        <taxon>Methylocystis</taxon>
    </lineage>
</organism>
<proteinExistence type="inferred from homology"/>
<dbReference type="InterPro" id="IPR005644">
    <property type="entry name" value="NolW-like"/>
</dbReference>
<keyword evidence="9" id="KW-0998">Cell outer membrane</keyword>
<accession>A0A1W6MXC1</accession>
<evidence type="ECO:0000256" key="7">
    <source>
        <dbReference type="ARBA" id="ARBA00022927"/>
    </source>
</evidence>
<dbReference type="InterPro" id="IPR050810">
    <property type="entry name" value="Bact_Secretion_Sys_Channel"/>
</dbReference>
<name>A0A1W6MXC1_9HYPH</name>
<evidence type="ECO:0000313" key="16">
    <source>
        <dbReference type="Proteomes" id="UP000193978"/>
    </source>
</evidence>
<feature type="compositionally biased region" description="Low complexity" evidence="11">
    <location>
        <begin position="383"/>
        <end position="416"/>
    </location>
</feature>
<evidence type="ECO:0000256" key="10">
    <source>
        <dbReference type="RuleBase" id="RU004004"/>
    </source>
</evidence>
<dbReference type="Pfam" id="PF00263">
    <property type="entry name" value="Secretin"/>
    <property type="match status" value="1"/>
</dbReference>
<evidence type="ECO:0000256" key="3">
    <source>
        <dbReference type="ARBA" id="ARBA00022448"/>
    </source>
</evidence>
<dbReference type="PANTHER" id="PTHR30332">
    <property type="entry name" value="PROBABLE GENERAL SECRETION PATHWAY PROTEIN D"/>
    <property type="match status" value="1"/>
</dbReference>
<dbReference type="InterPro" id="IPR001775">
    <property type="entry name" value="GspD/PilQ"/>
</dbReference>
<dbReference type="NCBIfam" id="TIGR02517">
    <property type="entry name" value="type_II_gspD"/>
    <property type="match status" value="1"/>
</dbReference>
<feature type="region of interest" description="Disordered" evidence="11">
    <location>
        <begin position="41"/>
        <end position="68"/>
    </location>
</feature>
<evidence type="ECO:0000256" key="8">
    <source>
        <dbReference type="ARBA" id="ARBA00023136"/>
    </source>
</evidence>
<evidence type="ECO:0000256" key="11">
    <source>
        <dbReference type="SAM" id="MobiDB-lite"/>
    </source>
</evidence>
<evidence type="ECO:0000256" key="6">
    <source>
        <dbReference type="ARBA" id="ARBA00022729"/>
    </source>
</evidence>
<reference evidence="15 16" key="1">
    <citation type="submission" date="2017-02" db="EMBL/GenBank/DDBJ databases">
        <authorList>
            <person name="Peterson S.W."/>
        </authorList>
    </citation>
    <scope>NUCLEOTIDE SEQUENCE [LARGE SCALE GENOMIC DNA]</scope>
    <source>
        <strain evidence="15 16">S285</strain>
    </source>
</reference>
<feature type="domain" description="GspD-like N0" evidence="14">
    <location>
        <begin position="109"/>
        <end position="179"/>
    </location>
</feature>
<evidence type="ECO:0000259" key="12">
    <source>
        <dbReference type="Pfam" id="PF00263"/>
    </source>
</evidence>
<protein>
    <submittedName>
        <fullName evidence="15">Type II secretion system protein GspD</fullName>
    </submittedName>
</protein>
<keyword evidence="16" id="KW-1185">Reference proteome</keyword>
<dbReference type="GO" id="GO:0015628">
    <property type="term" value="P:protein secretion by the type II secretion system"/>
    <property type="evidence" value="ECO:0007669"/>
    <property type="project" value="InterPro"/>
</dbReference>
<dbReference type="Proteomes" id="UP000193978">
    <property type="component" value="Chromosome"/>
</dbReference>
<dbReference type="InterPro" id="IPR013356">
    <property type="entry name" value="T2SS_GspD"/>
</dbReference>
<dbReference type="AlphaFoldDB" id="A0A1W6MXC1"/>
<feature type="compositionally biased region" description="Polar residues" evidence="11">
    <location>
        <begin position="369"/>
        <end position="379"/>
    </location>
</feature>
<evidence type="ECO:0000256" key="1">
    <source>
        <dbReference type="ARBA" id="ARBA00004442"/>
    </source>
</evidence>
<dbReference type="PROSITE" id="PS51257">
    <property type="entry name" value="PROKAR_LIPOPROTEIN"/>
    <property type="match status" value="1"/>
</dbReference>
<dbReference type="Gene3D" id="3.30.1370.120">
    <property type="match status" value="2"/>
</dbReference>
<dbReference type="PRINTS" id="PR00811">
    <property type="entry name" value="BCTERIALGSPD"/>
</dbReference>
<feature type="domain" description="Type II/III secretion system secretin-like" evidence="12">
    <location>
        <begin position="618"/>
        <end position="780"/>
    </location>
</feature>
<evidence type="ECO:0000256" key="5">
    <source>
        <dbReference type="ARBA" id="ARBA00022692"/>
    </source>
</evidence>
<keyword evidence="6" id="KW-0732">Signal</keyword>
<dbReference type="PANTHER" id="PTHR30332:SF25">
    <property type="entry name" value="SECRETIN XPSD"/>
    <property type="match status" value="1"/>
</dbReference>
<dbReference type="GO" id="GO:0015627">
    <property type="term" value="C:type II protein secretion system complex"/>
    <property type="evidence" value="ECO:0007669"/>
    <property type="project" value="InterPro"/>
</dbReference>
<keyword evidence="7" id="KW-0653">Protein transport</keyword>
<dbReference type="Pfam" id="PF03958">
    <property type="entry name" value="Secretin_N"/>
    <property type="match status" value="2"/>
</dbReference>
<feature type="domain" description="NolW-like" evidence="13">
    <location>
        <begin position="348"/>
        <end position="521"/>
    </location>
</feature>
<evidence type="ECO:0000256" key="2">
    <source>
        <dbReference type="ARBA" id="ARBA00006980"/>
    </source>
</evidence>
<dbReference type="OrthoDB" id="9775455at2"/>
<dbReference type="STRING" id="655015.B1812_15355"/>
<dbReference type="Gene3D" id="3.55.50.30">
    <property type="match status" value="1"/>
</dbReference>
<evidence type="ECO:0000259" key="13">
    <source>
        <dbReference type="Pfam" id="PF03958"/>
    </source>
</evidence>
<keyword evidence="3 10" id="KW-0813">Transport</keyword>